<accession>K7TG76</accession>
<dbReference type="RefSeq" id="WP_025423256.1">
    <property type="nucleotide sequence ID" value="NZ_CP006569.1"/>
</dbReference>
<evidence type="ECO:0000313" key="3">
    <source>
        <dbReference type="Proteomes" id="UP000019028"/>
    </source>
</evidence>
<proteinExistence type="predicted"/>
<reference evidence="1" key="1">
    <citation type="submission" date="2012-07" db="EMBL/GenBank/DDBJ databases">
        <title>A Novel Human-Wound Derived Bacterium Provides Insights into the Evolutionary Origins of Mutualistic Insect-Bacterial Symbioses.</title>
        <authorList>
            <person name="Clayton A.L."/>
            <person name="Oakeson K.F."/>
            <person name="Gutin M."/>
            <person name="Pontes A."/>
            <person name="Dunn D.M."/>
            <person name="von Niederhausern A.C."/>
            <person name="Weiss R.B."/>
            <person name="Fisher M."/>
            <person name="Dale C."/>
        </authorList>
    </citation>
    <scope>NUCLEOTIDE SEQUENCE</scope>
    <source>
        <strain evidence="1">HS</strain>
    </source>
</reference>
<name>K7TG76_9GAMM</name>
<reference evidence="1" key="3">
    <citation type="journal article" date="2015" name="Int. J. Syst. Evol. Microbiol.">
        <title>Phenotypic characterization of Sodalis praecaptivus sp. nov., a close non-insect-associated member of the Sodalis-allied lineage of insect endosymbionts.</title>
        <authorList>
            <person name="Chari A."/>
            <person name="Oakeson K.F."/>
            <person name="Enomoto S."/>
            <person name="Jackson D.G."/>
            <person name="Fisher M.A."/>
            <person name="Dale C."/>
        </authorList>
    </citation>
    <scope>NUCLEOTIDE SEQUENCE</scope>
    <source>
        <strain evidence="1">HS</strain>
    </source>
</reference>
<sequence>MPIITSLVLSHPHITFHKVALSAAENIETHPAAIAEKADFILPLAHSRQAPVAAPKRYQQEEPKRLPGRWGGLWHGATAWRRINEDLCQKDPPAPENVAPPRPVAQTVRRVRQHQEGGISRPFTVTLKSVAGLLMGVGLLAGLGGAQDLPRRRVALGAGQSGMSEPDLFDASQRPLRHHAPSHGQEGNAMAIVKRHALSLQRSGQGSGQGGAYPLYTDAERKYLESISIEKEANRVYVPLTNHNRRKYGAGKIYRTQRKNRGKHFHRVRYVEMNGKLIPVRVKRHPSEHLIYEIYDLHLPEKAGFPIKFDGEQWVFDKRPAEPKTTRQAPFGGESRRASFALSDPLPEHVFLRFG</sequence>
<dbReference type="OrthoDB" id="6519901at2"/>
<evidence type="ECO:0000313" key="2">
    <source>
        <dbReference type="EMBL" id="AHF78117.1"/>
    </source>
</evidence>
<dbReference type="HOGENOM" id="CLU_860243_0_0_6"/>
<dbReference type="Proteomes" id="UP000019028">
    <property type="component" value="Chromosome"/>
</dbReference>
<dbReference type="PATRIC" id="fig|1239307.3.peg.3435"/>
<reference evidence="2 3" key="2">
    <citation type="journal article" date="2014" name="Genome Biol. Evol.">
        <title>Genome degeneration and adaptation in a nascent stage of symbiosis.</title>
        <authorList>
            <person name="Oakeson K.F."/>
            <person name="Gil R."/>
            <person name="Clayton A.L."/>
            <person name="Dunn D.M."/>
            <person name="von Niederhausern A.C."/>
            <person name="Hamil C."/>
            <person name="Aoyagi A."/>
            <person name="Duval B."/>
            <person name="Baca A."/>
            <person name="Silva F.J."/>
            <person name="Vallier A."/>
            <person name="Jackson D.G."/>
            <person name="Latorre A."/>
            <person name="Weiss R.B."/>
            <person name="Heddi A."/>
            <person name="Moya A."/>
            <person name="Dale C."/>
        </authorList>
    </citation>
    <scope>NUCLEOTIDE SEQUENCE [LARGE SCALE GENOMIC DNA]</scope>
    <source>
        <strain evidence="2 3">HS1</strain>
    </source>
</reference>
<dbReference type="EMBL" id="CP006569">
    <property type="protein sequence ID" value="AHF78117.1"/>
    <property type="molecule type" value="Genomic_DNA"/>
</dbReference>
<dbReference type="EMBL" id="JX444572">
    <property type="protein sequence ID" value="AFW03775.1"/>
    <property type="molecule type" value="Genomic_DNA"/>
</dbReference>
<keyword evidence="3" id="KW-1185">Reference proteome</keyword>
<evidence type="ECO:0000313" key="1">
    <source>
        <dbReference type="EMBL" id="AFW03775.1"/>
    </source>
</evidence>
<organism evidence="1">
    <name type="scientific">Sodalis praecaptivus</name>
    <dbReference type="NCBI Taxonomy" id="1239307"/>
    <lineage>
        <taxon>Bacteria</taxon>
        <taxon>Pseudomonadati</taxon>
        <taxon>Pseudomonadota</taxon>
        <taxon>Gammaproteobacteria</taxon>
        <taxon>Enterobacterales</taxon>
        <taxon>Bruguierivoracaceae</taxon>
        <taxon>Sodalis</taxon>
    </lineage>
</organism>
<dbReference type="KEGG" id="sod:Sant_3111"/>
<dbReference type="AlphaFoldDB" id="K7TG76"/>
<gene>
    <name evidence="2" type="ORF">Sant_3111</name>
</gene>
<protein>
    <submittedName>
        <fullName evidence="1">Uncharacterized protein</fullName>
    </submittedName>
</protein>